<reference evidence="1" key="1">
    <citation type="journal article" date="2022" name="Int. J. Mol. Sci.">
        <title>Draft Genome of Tanacetum Coccineum: Genomic Comparison of Closely Related Tanacetum-Family Plants.</title>
        <authorList>
            <person name="Yamashiro T."/>
            <person name="Shiraishi A."/>
            <person name="Nakayama K."/>
            <person name="Satake H."/>
        </authorList>
    </citation>
    <scope>NUCLEOTIDE SEQUENCE</scope>
</reference>
<reference evidence="1" key="2">
    <citation type="submission" date="2022-01" db="EMBL/GenBank/DDBJ databases">
        <authorList>
            <person name="Yamashiro T."/>
            <person name="Shiraishi A."/>
            <person name="Satake H."/>
            <person name="Nakayama K."/>
        </authorList>
    </citation>
    <scope>NUCLEOTIDE SEQUENCE</scope>
</reference>
<evidence type="ECO:0000313" key="1">
    <source>
        <dbReference type="EMBL" id="GJT15334.1"/>
    </source>
</evidence>
<accession>A0ABQ5BM67</accession>
<dbReference type="EMBL" id="BQNB010013387">
    <property type="protein sequence ID" value="GJT15334.1"/>
    <property type="molecule type" value="Genomic_DNA"/>
</dbReference>
<keyword evidence="2" id="KW-1185">Reference proteome</keyword>
<comment type="caution">
    <text evidence="1">The sequence shown here is derived from an EMBL/GenBank/DDBJ whole genome shotgun (WGS) entry which is preliminary data.</text>
</comment>
<organism evidence="1 2">
    <name type="scientific">Tanacetum coccineum</name>
    <dbReference type="NCBI Taxonomy" id="301880"/>
    <lineage>
        <taxon>Eukaryota</taxon>
        <taxon>Viridiplantae</taxon>
        <taxon>Streptophyta</taxon>
        <taxon>Embryophyta</taxon>
        <taxon>Tracheophyta</taxon>
        <taxon>Spermatophyta</taxon>
        <taxon>Magnoliopsida</taxon>
        <taxon>eudicotyledons</taxon>
        <taxon>Gunneridae</taxon>
        <taxon>Pentapetalae</taxon>
        <taxon>asterids</taxon>
        <taxon>campanulids</taxon>
        <taxon>Asterales</taxon>
        <taxon>Asteraceae</taxon>
        <taxon>Asteroideae</taxon>
        <taxon>Anthemideae</taxon>
        <taxon>Anthemidinae</taxon>
        <taxon>Tanacetum</taxon>
    </lineage>
</organism>
<sequence>MKTWVEIIHENMFCLGSNRDHVLACLCHVLYCIATSKKYNHALFNAKRMELLTRLFNHVMSNHPELSNGQYVLYDRPMLPLAPQYERKTRKDYGTKRGRLSTSASSAFDYTSSSHHIDDDKMRMTKLRDEHWSGMRSIEKGIKKLWKGKKKPSNTLPLQSNPSLDITLSLSPITPLDNMFETPSPTSPPQPPLMGHPIYFNVLDYH</sequence>
<proteinExistence type="predicted"/>
<evidence type="ECO:0000313" key="2">
    <source>
        <dbReference type="Proteomes" id="UP001151760"/>
    </source>
</evidence>
<gene>
    <name evidence="1" type="ORF">Tco_0874040</name>
</gene>
<dbReference type="Proteomes" id="UP001151760">
    <property type="component" value="Unassembled WGS sequence"/>
</dbReference>
<name>A0ABQ5BM67_9ASTR</name>
<protein>
    <submittedName>
        <fullName evidence="1">Uncharacterized protein</fullName>
    </submittedName>
</protein>